<dbReference type="PANTHER" id="PTHR11228:SF7">
    <property type="entry name" value="PQQA PEPTIDE CYCLASE"/>
    <property type="match status" value="1"/>
</dbReference>
<dbReference type="AlphaFoldDB" id="A0A4V3CG38"/>
<dbReference type="SUPFAM" id="SSF102114">
    <property type="entry name" value="Radical SAM enzymes"/>
    <property type="match status" value="1"/>
</dbReference>
<name>A0A4V3CG38_9GAMM</name>
<dbReference type="InterPro" id="IPR050377">
    <property type="entry name" value="Radical_SAM_PqqE_MftC-like"/>
</dbReference>
<dbReference type="InterPro" id="IPR058240">
    <property type="entry name" value="rSAM_sf"/>
</dbReference>
<evidence type="ECO:0000313" key="1">
    <source>
        <dbReference type="EMBL" id="TDO96242.1"/>
    </source>
</evidence>
<accession>A0A4V3CG38</accession>
<dbReference type="InterPro" id="IPR013785">
    <property type="entry name" value="Aldolase_TIM"/>
</dbReference>
<sequence length="319" mass="37137">MMSKETLMVRFPNFFRQCNFHCPYCTADVGADNIRYKWPYRDNHRKILENLLKLDKMLNIRLGPAGEFFVSKDLVEDARWLTQQSNVEAVNLITNMGFTEKQYSKFFEGFNLDKVALTVSYHPTEIKDTDVWKKTILTLAEKMPVSIVLVAYPPLVHMLPMIHEELKELNIPISVNGFIGSFQGEVYPYAYTEKQKEFLKDISFSRHEYEFWINGIKPGLCNAGYKSIFIDIKDGKVYSCGMPKNISLGELLDGPNIDLLDGPLPCMNSKCMCDSENYNPVVFDEYYDRTGIALRQYEYKFKEIAMENPLMDEWNIAYW</sequence>
<organism evidence="1 2">
    <name type="scientific">Marinomonas balearica</name>
    <dbReference type="NCBI Taxonomy" id="491947"/>
    <lineage>
        <taxon>Bacteria</taxon>
        <taxon>Pseudomonadati</taxon>
        <taxon>Pseudomonadota</taxon>
        <taxon>Gammaproteobacteria</taxon>
        <taxon>Oceanospirillales</taxon>
        <taxon>Oceanospirillaceae</taxon>
        <taxon>Marinomonas</taxon>
    </lineage>
</organism>
<protein>
    <submittedName>
        <fullName evidence="1">MoaA/NifB/PqqE/SkfB family radical SAM enzyme</fullName>
    </submittedName>
</protein>
<dbReference type="OrthoDB" id="9792276at2"/>
<comment type="caution">
    <text evidence="1">The sequence shown here is derived from an EMBL/GenBank/DDBJ whole genome shotgun (WGS) entry which is preliminary data.</text>
</comment>
<proteinExistence type="predicted"/>
<dbReference type="EMBL" id="SNXC01000014">
    <property type="protein sequence ID" value="TDO96242.1"/>
    <property type="molecule type" value="Genomic_DNA"/>
</dbReference>
<dbReference type="PANTHER" id="PTHR11228">
    <property type="entry name" value="RADICAL SAM DOMAIN PROTEIN"/>
    <property type="match status" value="1"/>
</dbReference>
<evidence type="ECO:0000313" key="2">
    <source>
        <dbReference type="Proteomes" id="UP000294656"/>
    </source>
</evidence>
<dbReference type="RefSeq" id="WP_133504541.1">
    <property type="nucleotide sequence ID" value="NZ_SNXC01000014.1"/>
</dbReference>
<reference evidence="1 2" key="1">
    <citation type="submission" date="2019-03" db="EMBL/GenBank/DDBJ databases">
        <title>Genomic Encyclopedia of Type Strains, Phase III (KMG-III): the genomes of soil and plant-associated and newly described type strains.</title>
        <authorList>
            <person name="Whitman W."/>
        </authorList>
    </citation>
    <scope>NUCLEOTIDE SEQUENCE [LARGE SCALE GENOMIC DNA]</scope>
    <source>
        <strain evidence="1 2">CECT 7378</strain>
    </source>
</reference>
<dbReference type="Gene3D" id="3.20.20.70">
    <property type="entry name" value="Aldolase class I"/>
    <property type="match status" value="1"/>
</dbReference>
<dbReference type="Proteomes" id="UP000294656">
    <property type="component" value="Unassembled WGS sequence"/>
</dbReference>
<keyword evidence="2" id="KW-1185">Reference proteome</keyword>
<gene>
    <name evidence="1" type="ORF">DFP79_2814</name>
</gene>